<organism evidence="1 2">
    <name type="scientific">Paenimyroides tangerinum</name>
    <dbReference type="NCBI Taxonomy" id="2488728"/>
    <lineage>
        <taxon>Bacteria</taxon>
        <taxon>Pseudomonadati</taxon>
        <taxon>Bacteroidota</taxon>
        <taxon>Flavobacteriia</taxon>
        <taxon>Flavobacteriales</taxon>
        <taxon>Flavobacteriaceae</taxon>
        <taxon>Paenimyroides</taxon>
    </lineage>
</organism>
<sequence length="89" mass="9791">MIPFGVIVLGVVGAFASNANKQIEKPEAKMTGYYYDHTRPVGQKCVAIDVDCNPFSGEICTNQNPSNLIQYWGDTTEVGLQCSNELYLN</sequence>
<evidence type="ECO:0000313" key="2">
    <source>
        <dbReference type="Proteomes" id="UP000275719"/>
    </source>
</evidence>
<reference evidence="1 2" key="1">
    <citation type="submission" date="2018-11" db="EMBL/GenBank/DDBJ databases">
        <title>Flavobacterium sp. nov., YIM 102701-2 draft genome.</title>
        <authorList>
            <person name="Li G."/>
            <person name="Jiang Y."/>
        </authorList>
    </citation>
    <scope>NUCLEOTIDE SEQUENCE [LARGE SCALE GENOMIC DNA]</scope>
    <source>
        <strain evidence="1 2">YIM 102701-2</strain>
    </source>
</reference>
<comment type="caution">
    <text evidence="1">The sequence shown here is derived from an EMBL/GenBank/DDBJ whole genome shotgun (WGS) entry which is preliminary data.</text>
</comment>
<accession>A0A3P3W6J9</accession>
<gene>
    <name evidence="1" type="ORF">EG240_11305</name>
</gene>
<keyword evidence="2" id="KW-1185">Reference proteome</keyword>
<evidence type="ECO:0000313" key="1">
    <source>
        <dbReference type="EMBL" id="RRJ89576.1"/>
    </source>
</evidence>
<dbReference type="AlphaFoldDB" id="A0A3P3W6J9"/>
<proteinExistence type="predicted"/>
<protein>
    <submittedName>
        <fullName evidence="1">Uncharacterized protein</fullName>
    </submittedName>
</protein>
<dbReference type="EMBL" id="RQVQ01000025">
    <property type="protein sequence ID" value="RRJ89576.1"/>
    <property type="molecule type" value="Genomic_DNA"/>
</dbReference>
<name>A0A3P3W6J9_9FLAO</name>
<dbReference type="Proteomes" id="UP000275719">
    <property type="component" value="Unassembled WGS sequence"/>
</dbReference>
<dbReference type="OrthoDB" id="1361249at2"/>